<proteinExistence type="inferred from homology"/>
<evidence type="ECO:0000256" key="7">
    <source>
        <dbReference type="RuleBase" id="RU003435"/>
    </source>
</evidence>
<dbReference type="CDD" id="cd06455">
    <property type="entry name" value="M3A_TOP"/>
    <property type="match status" value="1"/>
</dbReference>
<evidence type="ECO:0000313" key="10">
    <source>
        <dbReference type="EMBL" id="RLN65915.1"/>
    </source>
</evidence>
<keyword evidence="4 7" id="KW-0378">Hydrolase</keyword>
<dbReference type="InterPro" id="IPR045090">
    <property type="entry name" value="Pept_M3A_M3B"/>
</dbReference>
<name>A0A3F2RXY4_9STRA</name>
<dbReference type="Proteomes" id="UP000277300">
    <property type="component" value="Unassembled WGS sequence"/>
</dbReference>
<dbReference type="EMBL" id="MBDO02000045">
    <property type="protein sequence ID" value="RLN65915.1"/>
    <property type="molecule type" value="Genomic_DNA"/>
</dbReference>
<dbReference type="Gene3D" id="3.40.390.10">
    <property type="entry name" value="Collagenase (Catalytic Domain)"/>
    <property type="match status" value="1"/>
</dbReference>
<dbReference type="OrthoDB" id="534666at2759"/>
<dbReference type="FunFam" id="3.40.390.10:FF:000006">
    <property type="entry name" value="Thimet oligopeptidase 1"/>
    <property type="match status" value="1"/>
</dbReference>
<comment type="caution">
    <text evidence="10">The sequence shown here is derived from an EMBL/GenBank/DDBJ whole genome shotgun (WGS) entry which is preliminary data.</text>
</comment>
<evidence type="ECO:0000256" key="1">
    <source>
        <dbReference type="ARBA" id="ARBA00006040"/>
    </source>
</evidence>
<gene>
    <name evidence="9" type="ORF">BBJ29_005623</name>
    <name evidence="10" type="ORF">BBP00_00002555</name>
</gene>
<organism evidence="10 11">
    <name type="scientific">Phytophthora kernoviae</name>
    <dbReference type="NCBI Taxonomy" id="325452"/>
    <lineage>
        <taxon>Eukaryota</taxon>
        <taxon>Sar</taxon>
        <taxon>Stramenopiles</taxon>
        <taxon>Oomycota</taxon>
        <taxon>Peronosporomycetes</taxon>
        <taxon>Peronosporales</taxon>
        <taxon>Peronosporaceae</taxon>
        <taxon>Phytophthora</taxon>
    </lineage>
</organism>
<feature type="domain" description="Peptidase M3A/M3B catalytic" evidence="8">
    <location>
        <begin position="188"/>
        <end position="638"/>
    </location>
</feature>
<evidence type="ECO:0000256" key="2">
    <source>
        <dbReference type="ARBA" id="ARBA00022670"/>
    </source>
</evidence>
<protein>
    <recommendedName>
        <fullName evidence="8">Peptidase M3A/M3B catalytic domain-containing protein</fullName>
    </recommendedName>
</protein>
<dbReference type="EMBL" id="MBAD02001904">
    <property type="protein sequence ID" value="RLN51133.1"/>
    <property type="molecule type" value="Genomic_DNA"/>
</dbReference>
<evidence type="ECO:0000313" key="11">
    <source>
        <dbReference type="Proteomes" id="UP000277300"/>
    </source>
</evidence>
<dbReference type="InterPro" id="IPR024077">
    <property type="entry name" value="Neurolysin/TOP_dom2"/>
</dbReference>
<evidence type="ECO:0000256" key="4">
    <source>
        <dbReference type="ARBA" id="ARBA00022801"/>
    </source>
</evidence>
<evidence type="ECO:0000313" key="9">
    <source>
        <dbReference type="EMBL" id="RLN51133.1"/>
    </source>
</evidence>
<dbReference type="PANTHER" id="PTHR11804">
    <property type="entry name" value="PROTEASE M3 THIMET OLIGOPEPTIDASE-RELATED"/>
    <property type="match status" value="1"/>
</dbReference>
<evidence type="ECO:0000256" key="5">
    <source>
        <dbReference type="ARBA" id="ARBA00022833"/>
    </source>
</evidence>
<keyword evidence="3 7" id="KW-0479">Metal-binding</keyword>
<dbReference type="GO" id="GO:0004222">
    <property type="term" value="F:metalloendopeptidase activity"/>
    <property type="evidence" value="ECO:0007669"/>
    <property type="project" value="InterPro"/>
</dbReference>
<dbReference type="PANTHER" id="PTHR11804:SF82">
    <property type="entry name" value="THIMET OLIGOPEPTIDASE-RELATED"/>
    <property type="match status" value="1"/>
</dbReference>
<dbReference type="Proteomes" id="UP000284657">
    <property type="component" value="Unassembled WGS sequence"/>
</dbReference>
<comment type="similarity">
    <text evidence="1 7">Belongs to the peptidase M3 family.</text>
</comment>
<accession>A0A3F2RXY4</accession>
<comment type="cofactor">
    <cofactor evidence="7">
        <name>Zn(2+)</name>
        <dbReference type="ChEBI" id="CHEBI:29105"/>
    </cofactor>
    <text evidence="7">Binds 1 zinc ion.</text>
</comment>
<dbReference type="InterPro" id="IPR024079">
    <property type="entry name" value="MetalloPept_cat_dom_sf"/>
</dbReference>
<dbReference type="InterPro" id="IPR001567">
    <property type="entry name" value="Pept_M3A_M3B_dom"/>
</dbReference>
<dbReference type="GO" id="GO:0006508">
    <property type="term" value="P:proteolysis"/>
    <property type="evidence" value="ECO:0007669"/>
    <property type="project" value="UniProtKB-KW"/>
</dbReference>
<keyword evidence="6 7" id="KW-0482">Metalloprotease</keyword>
<keyword evidence="2 7" id="KW-0645">Protease</keyword>
<dbReference type="Pfam" id="PF01432">
    <property type="entry name" value="Peptidase_M3"/>
    <property type="match status" value="1"/>
</dbReference>
<dbReference type="SUPFAM" id="SSF55486">
    <property type="entry name" value="Metalloproteases ('zincins'), catalytic domain"/>
    <property type="match status" value="1"/>
</dbReference>
<sequence>MTTDKQKNALAVVACAAALAGLAVWTRSQQQSRTRLARKELTHLRFDLSVEEIEVETERILAKMKRVDDEIAAISGSAVTFQNTAQKLIDLDHEMLSRVTNVTFLGQVSADKETRDACNKADEAIEDFSKLSKLGIQFHQNLTEETIEVKFLHQELQGLSDDFIAALEKGDDGKYKIALSYPTVFPILNTCTVESTRKSVEYAFNRRCIDKNVAILEEMLELRHKVALALGYENHAAYVLEQRMAETPTKVKTFLTDLDNKLVPLAKKDLDNLLKLKEADCDKNEWKFDGKINMWDFRFYMDQFVKKHCSIDAEKIREYFPLAHVTSELLAMYQELLSLKFVEISQPHVWHKDVRMFAVYDARPQKNGHLVGHFYLDLFPRPGKYGHAACFTLQQGCANSEGIREYPAAAMVANFNAPTKSKPSLLGHQEVVTYFHEFGHVMHCLCSEVDIPRFAGTRVERDFVEAPSQMLENWCWENEPLQRLSSHYETGAKLSNELITRLISTKNANTGLLNKRQLLFATFDQTIHSKAKSNTAQVLKQLQTEIMLIDMTPDTNFAGSFGHLAGGYDAQYYGYMWSEVFSMDMFASRFKKEGLMNPKTGLAYRELILARGGSVDAGVMLNDFLGRAPNQDAFLLSKGLKA</sequence>
<dbReference type="GO" id="GO:0046872">
    <property type="term" value="F:metal ion binding"/>
    <property type="evidence" value="ECO:0007669"/>
    <property type="project" value="UniProtKB-UniRule"/>
</dbReference>
<evidence type="ECO:0000259" key="8">
    <source>
        <dbReference type="Pfam" id="PF01432"/>
    </source>
</evidence>
<dbReference type="GO" id="GO:0006518">
    <property type="term" value="P:peptide metabolic process"/>
    <property type="evidence" value="ECO:0007669"/>
    <property type="project" value="TreeGrafter"/>
</dbReference>
<evidence type="ECO:0000313" key="12">
    <source>
        <dbReference type="Proteomes" id="UP000284657"/>
    </source>
</evidence>
<evidence type="ECO:0000256" key="6">
    <source>
        <dbReference type="ARBA" id="ARBA00023049"/>
    </source>
</evidence>
<dbReference type="Gene3D" id="1.10.1370.10">
    <property type="entry name" value="Neurolysin, domain 3"/>
    <property type="match status" value="1"/>
</dbReference>
<keyword evidence="5 7" id="KW-0862">Zinc</keyword>
<evidence type="ECO:0000256" key="3">
    <source>
        <dbReference type="ARBA" id="ARBA00022723"/>
    </source>
</evidence>
<dbReference type="AlphaFoldDB" id="A0A3F2RXY4"/>
<reference evidence="11 12" key="1">
    <citation type="submission" date="2018-07" db="EMBL/GenBank/DDBJ databases">
        <title>Genome sequencing of oomycete isolates from Chile give support for New Zealand origin for Phytophthora kernoviae and make available the first Nothophytophthora sp. genome.</title>
        <authorList>
            <person name="Studholme D.J."/>
            <person name="Sanfuentes E."/>
            <person name="Panda P."/>
            <person name="Hill R."/>
            <person name="Sambles C."/>
            <person name="Grant M."/>
            <person name="Williams N.M."/>
            <person name="Mcdougal R.L."/>
        </authorList>
    </citation>
    <scope>NUCLEOTIDE SEQUENCE [LARGE SCALE GENOMIC DNA]</scope>
    <source>
        <strain evidence="10">Chile6</strain>
        <strain evidence="9">Chile7</strain>
    </source>
</reference>